<reference evidence="3 5" key="2">
    <citation type="submission" date="2019-07" db="EMBL/GenBank/DDBJ databases">
        <title>Draft genome of two Muricauda strains isolated from deep sea.</title>
        <authorList>
            <person name="Sun C."/>
        </authorList>
    </citation>
    <scope>NUCLEOTIDE SEQUENCE [LARGE SCALE GENOMIC DNA]</scope>
    <source>
        <strain evidence="3 5">NH166</strain>
    </source>
</reference>
<dbReference type="EMBL" id="QXFJ01000030">
    <property type="protein sequence ID" value="RIV68768.1"/>
    <property type="molecule type" value="Genomic_DNA"/>
</dbReference>
<evidence type="ECO:0000313" key="4">
    <source>
        <dbReference type="Proteomes" id="UP000284189"/>
    </source>
</evidence>
<dbReference type="Proteomes" id="UP000321528">
    <property type="component" value="Unassembled WGS sequence"/>
</dbReference>
<dbReference type="EMBL" id="VNWL01000029">
    <property type="protein sequence ID" value="TXK00468.1"/>
    <property type="molecule type" value="Genomic_DNA"/>
</dbReference>
<evidence type="ECO:0000256" key="1">
    <source>
        <dbReference type="SAM" id="Phobius"/>
    </source>
</evidence>
<evidence type="ECO:0000313" key="3">
    <source>
        <dbReference type="EMBL" id="TXK00468.1"/>
    </source>
</evidence>
<reference evidence="2 4" key="1">
    <citation type="submission" date="2018-08" db="EMBL/GenBank/DDBJ databases">
        <title>Proposal of Muricauda 72 sp.nov. and Muricauda NH166 sp.nov., isolated from seawater.</title>
        <authorList>
            <person name="Cheng H."/>
            <person name="Wu Y.-H."/>
            <person name="Guo L.-L."/>
            <person name="Xu X.-W."/>
        </authorList>
    </citation>
    <scope>NUCLEOTIDE SEQUENCE [LARGE SCALE GENOMIC DNA]</scope>
    <source>
        <strain evidence="2 4">NH166</strain>
    </source>
</reference>
<keyword evidence="1" id="KW-0812">Transmembrane</keyword>
<sequence length="189" mass="22265">MEGLERAKLQNEILKFIISKRMIYDTNELYKTINNDLKSKAHFKELVEEMLVIAPKYIDESSARGIGGSIFISSNEFTQEFLDDGGFVTLYKHKQARIHELNIKQQEEVKDIVTQRKKNRYEARLAKWQVYTFWPLFLLGIFGGGYSIYQIFTPKEYVTKEQMDEKFDKERDSLQNVLESLKTTKDTIK</sequence>
<keyword evidence="1" id="KW-0472">Membrane</keyword>
<name>A0A418N4J7_9FLAO</name>
<feature type="transmembrane region" description="Helical" evidence="1">
    <location>
        <begin position="128"/>
        <end position="149"/>
    </location>
</feature>
<accession>A0A418N4J7</accession>
<organism evidence="2 4">
    <name type="scientific">Flagellimonas aequoris</name>
    <dbReference type="NCBI Taxonomy" id="2306997"/>
    <lineage>
        <taxon>Bacteria</taxon>
        <taxon>Pseudomonadati</taxon>
        <taxon>Bacteroidota</taxon>
        <taxon>Flavobacteriia</taxon>
        <taxon>Flavobacteriales</taxon>
        <taxon>Flavobacteriaceae</taxon>
        <taxon>Flagellimonas</taxon>
    </lineage>
</organism>
<gene>
    <name evidence="2" type="ORF">D2U88_16425</name>
    <name evidence="3" type="ORF">FQ019_16235</name>
</gene>
<keyword evidence="1" id="KW-1133">Transmembrane helix</keyword>
<comment type="caution">
    <text evidence="2">The sequence shown here is derived from an EMBL/GenBank/DDBJ whole genome shotgun (WGS) entry which is preliminary data.</text>
</comment>
<evidence type="ECO:0000313" key="2">
    <source>
        <dbReference type="EMBL" id="RIV68768.1"/>
    </source>
</evidence>
<dbReference type="Proteomes" id="UP000284189">
    <property type="component" value="Unassembled WGS sequence"/>
</dbReference>
<keyword evidence="5" id="KW-1185">Reference proteome</keyword>
<evidence type="ECO:0000313" key="5">
    <source>
        <dbReference type="Proteomes" id="UP000321528"/>
    </source>
</evidence>
<proteinExistence type="predicted"/>
<protein>
    <submittedName>
        <fullName evidence="2">Uncharacterized protein</fullName>
    </submittedName>
</protein>
<dbReference type="OrthoDB" id="1454805at2"/>
<dbReference type="AlphaFoldDB" id="A0A418N4J7"/>
<dbReference type="RefSeq" id="WP_119641606.1">
    <property type="nucleotide sequence ID" value="NZ_QXFJ01000030.1"/>
</dbReference>